<evidence type="ECO:0008006" key="5">
    <source>
        <dbReference type="Google" id="ProtNLM"/>
    </source>
</evidence>
<accession>A0ABW6Y3V2</accession>
<evidence type="ECO:0000256" key="2">
    <source>
        <dbReference type="SAM" id="SignalP"/>
    </source>
</evidence>
<evidence type="ECO:0000313" key="3">
    <source>
        <dbReference type="EMBL" id="MFF5924413.1"/>
    </source>
</evidence>
<dbReference type="PROSITE" id="PS51257">
    <property type="entry name" value="PROKAR_LIPOPROTEIN"/>
    <property type="match status" value="1"/>
</dbReference>
<keyword evidence="2" id="KW-0732">Signal</keyword>
<keyword evidence="1" id="KW-0472">Membrane</keyword>
<dbReference type="EMBL" id="JBIBDZ010000029">
    <property type="protein sequence ID" value="MFF5924413.1"/>
    <property type="molecule type" value="Genomic_DNA"/>
</dbReference>
<gene>
    <name evidence="3" type="ORF">ACFY8C_40000</name>
</gene>
<protein>
    <recommendedName>
        <fullName evidence="5">Lipoprotein</fullName>
    </recommendedName>
</protein>
<feature type="transmembrane region" description="Helical" evidence="1">
    <location>
        <begin position="70"/>
        <end position="89"/>
    </location>
</feature>
<feature type="signal peptide" evidence="2">
    <location>
        <begin position="1"/>
        <end position="27"/>
    </location>
</feature>
<keyword evidence="1" id="KW-0812">Transmembrane</keyword>
<proteinExistence type="predicted"/>
<dbReference type="Proteomes" id="UP001602370">
    <property type="component" value="Unassembled WGS sequence"/>
</dbReference>
<keyword evidence="4" id="KW-1185">Reference proteome</keyword>
<sequence>MVSGFLKFCGPVAVVVSSLWFISSCGAAGSGEACVPGRIKPGMVCADEGRVEHTYAQMRAAKERGRERTAVGGAAVVVGVGLTVLGGAFSRASRGRI</sequence>
<name>A0ABW6Y3V2_9ACTN</name>
<organism evidence="3 4">
    <name type="scientific">Streptomyces flavochromogenes</name>
    <dbReference type="NCBI Taxonomy" id="68199"/>
    <lineage>
        <taxon>Bacteria</taxon>
        <taxon>Bacillati</taxon>
        <taxon>Actinomycetota</taxon>
        <taxon>Actinomycetes</taxon>
        <taxon>Kitasatosporales</taxon>
        <taxon>Streptomycetaceae</taxon>
        <taxon>Streptomyces</taxon>
    </lineage>
</organism>
<feature type="chain" id="PRO_5045420040" description="Lipoprotein" evidence="2">
    <location>
        <begin position="28"/>
        <end position="97"/>
    </location>
</feature>
<evidence type="ECO:0000313" key="4">
    <source>
        <dbReference type="Proteomes" id="UP001602370"/>
    </source>
</evidence>
<evidence type="ECO:0000256" key="1">
    <source>
        <dbReference type="SAM" id="Phobius"/>
    </source>
</evidence>
<keyword evidence="1" id="KW-1133">Transmembrane helix</keyword>
<reference evidence="3 4" key="1">
    <citation type="submission" date="2024-10" db="EMBL/GenBank/DDBJ databases">
        <title>The Natural Products Discovery Center: Release of the First 8490 Sequenced Strains for Exploring Actinobacteria Biosynthetic Diversity.</title>
        <authorList>
            <person name="Kalkreuter E."/>
            <person name="Kautsar S.A."/>
            <person name="Yang D."/>
            <person name="Bader C.D."/>
            <person name="Teijaro C.N."/>
            <person name="Fluegel L."/>
            <person name="Davis C.M."/>
            <person name="Simpson J.R."/>
            <person name="Lauterbach L."/>
            <person name="Steele A.D."/>
            <person name="Gui C."/>
            <person name="Meng S."/>
            <person name="Li G."/>
            <person name="Viehrig K."/>
            <person name="Ye F."/>
            <person name="Su P."/>
            <person name="Kiefer A.F."/>
            <person name="Nichols A."/>
            <person name="Cepeda A.J."/>
            <person name="Yan W."/>
            <person name="Fan B."/>
            <person name="Jiang Y."/>
            <person name="Adhikari A."/>
            <person name="Zheng C.-J."/>
            <person name="Schuster L."/>
            <person name="Cowan T.M."/>
            <person name="Smanski M.J."/>
            <person name="Chevrette M.G."/>
            <person name="De Carvalho L.P.S."/>
            <person name="Shen B."/>
        </authorList>
    </citation>
    <scope>NUCLEOTIDE SEQUENCE [LARGE SCALE GENOMIC DNA]</scope>
    <source>
        <strain evidence="3 4">NPDC012605</strain>
    </source>
</reference>
<comment type="caution">
    <text evidence="3">The sequence shown here is derived from an EMBL/GenBank/DDBJ whole genome shotgun (WGS) entry which is preliminary data.</text>
</comment>
<dbReference type="RefSeq" id="WP_388312321.1">
    <property type="nucleotide sequence ID" value="NZ_JBIBDZ010000029.1"/>
</dbReference>